<evidence type="ECO:0000313" key="1">
    <source>
        <dbReference type="EMBL" id="AKH47224.1"/>
    </source>
</evidence>
<organism evidence="1">
    <name type="scientific">uncultured marine virus</name>
    <dbReference type="NCBI Taxonomy" id="186617"/>
    <lineage>
        <taxon>Viruses</taxon>
        <taxon>environmental samples</taxon>
    </lineage>
</organism>
<accession>A0A0F7L3V0</accession>
<reference evidence="1" key="2">
    <citation type="submission" date="2015-03" db="EMBL/GenBank/DDBJ databases">
        <authorList>
            <person name="Chow C.-E.T."/>
            <person name="Winget D.M."/>
            <person name="White R.A.III."/>
            <person name="Hallam S.J."/>
            <person name="Suttle C.A."/>
        </authorList>
    </citation>
    <scope>NUCLEOTIDE SEQUENCE</scope>
    <source>
        <strain evidence="1">Anoxic2_5</strain>
    </source>
</reference>
<dbReference type="EMBL" id="KR029589">
    <property type="protein sequence ID" value="AKH47224.1"/>
    <property type="molecule type" value="Genomic_DNA"/>
</dbReference>
<protein>
    <submittedName>
        <fullName evidence="1">Uncharacterized protein</fullName>
    </submittedName>
</protein>
<reference evidence="1" key="1">
    <citation type="journal article" date="2015" name="Front. Microbiol.">
        <title>Combining genomic sequencing methods to explore viral diversity and reveal potential virus-host interactions.</title>
        <authorList>
            <person name="Chow C.E."/>
            <person name="Winget D.M."/>
            <person name="White R.A.III."/>
            <person name="Hallam S.J."/>
            <person name="Suttle C.A."/>
        </authorList>
    </citation>
    <scope>NUCLEOTIDE SEQUENCE</scope>
    <source>
        <strain evidence="1">Anoxic2_5</strain>
    </source>
</reference>
<name>A0A0F7L3V0_9VIRU</name>
<sequence>MFRSGCSSRQTRSSERSPLRCVMVTPRARGMVGMMLSQLAGSRVIVVLRCPLYGRYPKALRPRNRNLR</sequence>
<proteinExistence type="predicted"/>